<dbReference type="Gene3D" id="1.20.1260.10">
    <property type="match status" value="1"/>
</dbReference>
<gene>
    <name evidence="2" type="ORF">J3R30DRAFT_2086045</name>
</gene>
<dbReference type="InterPro" id="IPR012347">
    <property type="entry name" value="Ferritin-like"/>
</dbReference>
<comment type="caution">
    <text evidence="2">The sequence shown here is derived from an EMBL/GenBank/DDBJ whole genome shotgun (WGS) entry which is preliminary data.</text>
</comment>
<sequence>MRTTTLIAYASLIGAVSAIVVPEARSSSTIDDTALLNYALTFENLENALYSGALSSFSQDDFVNDGLPTWSRGRFEQISAHEQTIVGLLSSTVGSSAMQACDYSFPYTSPSSFTELAELISGVTVAAYLGAAQYITNKDFLTTAASVLSTKARHAAWIAAPVNKHNAWSGAFDTPLSLNAAYTLAAQYITGCPSSNPSLPVSTYPSLTIANASAGQAAAVTAANNVTTEGQYVAFFSGLSTTFVQVQGGQVVIPSGSMGISYAVLTNSNSTADDSTITAGVAVVQIDFNSNGIRE</sequence>
<proteinExistence type="predicted"/>
<name>A0A9W9DFI5_9AGAR</name>
<organism evidence="2 3">
    <name type="scientific">Lentinula aciculospora</name>
    <dbReference type="NCBI Taxonomy" id="153920"/>
    <lineage>
        <taxon>Eukaryota</taxon>
        <taxon>Fungi</taxon>
        <taxon>Dikarya</taxon>
        <taxon>Basidiomycota</taxon>
        <taxon>Agaricomycotina</taxon>
        <taxon>Agaricomycetes</taxon>
        <taxon>Agaricomycetidae</taxon>
        <taxon>Agaricales</taxon>
        <taxon>Marasmiineae</taxon>
        <taxon>Omphalotaceae</taxon>
        <taxon>Lentinula</taxon>
    </lineage>
</organism>
<dbReference type="Pfam" id="PF13668">
    <property type="entry name" value="Ferritin_2"/>
    <property type="match status" value="1"/>
</dbReference>
<dbReference type="PANTHER" id="PTHR38705:SF1">
    <property type="entry name" value="PROTEIN RDS1"/>
    <property type="match status" value="1"/>
</dbReference>
<keyword evidence="1" id="KW-0732">Signal</keyword>
<evidence type="ECO:0000313" key="3">
    <source>
        <dbReference type="Proteomes" id="UP001150266"/>
    </source>
</evidence>
<dbReference type="Proteomes" id="UP001150266">
    <property type="component" value="Unassembled WGS sequence"/>
</dbReference>
<protein>
    <submittedName>
        <fullName evidence="2">Ferritin-like domain-containing protein</fullName>
    </submittedName>
</protein>
<feature type="signal peptide" evidence="1">
    <location>
        <begin position="1"/>
        <end position="18"/>
    </location>
</feature>
<dbReference type="InterPro" id="IPR009078">
    <property type="entry name" value="Ferritin-like_SF"/>
</dbReference>
<accession>A0A9W9DFI5</accession>
<dbReference type="PANTHER" id="PTHR38705">
    <property type="entry name" value="PROTEIN RDS1"/>
    <property type="match status" value="1"/>
</dbReference>
<dbReference type="OrthoDB" id="1001765at2759"/>
<dbReference type="AlphaFoldDB" id="A0A9W9DFI5"/>
<evidence type="ECO:0000256" key="1">
    <source>
        <dbReference type="SAM" id="SignalP"/>
    </source>
</evidence>
<keyword evidence="3" id="KW-1185">Reference proteome</keyword>
<dbReference type="InterPro" id="IPR039254">
    <property type="entry name" value="Rds1"/>
</dbReference>
<dbReference type="SUPFAM" id="SSF47240">
    <property type="entry name" value="Ferritin-like"/>
    <property type="match status" value="1"/>
</dbReference>
<reference evidence="2" key="1">
    <citation type="submission" date="2022-08" db="EMBL/GenBank/DDBJ databases">
        <title>A Global Phylogenomic Analysis of the Shiitake Genus Lentinula.</title>
        <authorList>
            <consortium name="DOE Joint Genome Institute"/>
            <person name="Sierra-Patev S."/>
            <person name="Min B."/>
            <person name="Naranjo-Ortiz M."/>
            <person name="Looney B."/>
            <person name="Konkel Z."/>
            <person name="Slot J.C."/>
            <person name="Sakamoto Y."/>
            <person name="Steenwyk J.L."/>
            <person name="Rokas A."/>
            <person name="Carro J."/>
            <person name="Camarero S."/>
            <person name="Ferreira P."/>
            <person name="Molpeceres G."/>
            <person name="Ruiz-Duenas F.J."/>
            <person name="Serrano A."/>
            <person name="Henrissat B."/>
            <person name="Drula E."/>
            <person name="Hughes K.W."/>
            <person name="Mata J.L."/>
            <person name="Ishikawa N.K."/>
            <person name="Vargas-Isla R."/>
            <person name="Ushijima S."/>
            <person name="Smith C.A."/>
            <person name="Ahrendt S."/>
            <person name="Andreopoulos W."/>
            <person name="He G."/>
            <person name="Labutti K."/>
            <person name="Lipzen A."/>
            <person name="Ng V."/>
            <person name="Riley R."/>
            <person name="Sandor L."/>
            <person name="Barry K."/>
            <person name="Martinez A.T."/>
            <person name="Xiao Y."/>
            <person name="Gibbons J.G."/>
            <person name="Terashima K."/>
            <person name="Grigoriev I.V."/>
            <person name="Hibbett D.S."/>
        </authorList>
    </citation>
    <scope>NUCLEOTIDE SEQUENCE</scope>
    <source>
        <strain evidence="2">JLM2183</strain>
    </source>
</reference>
<evidence type="ECO:0000313" key="2">
    <source>
        <dbReference type="EMBL" id="KAJ4467009.1"/>
    </source>
</evidence>
<dbReference type="EMBL" id="JAOTPV010000049">
    <property type="protein sequence ID" value="KAJ4467009.1"/>
    <property type="molecule type" value="Genomic_DNA"/>
</dbReference>
<feature type="chain" id="PRO_5040791575" evidence="1">
    <location>
        <begin position="19"/>
        <end position="295"/>
    </location>
</feature>